<dbReference type="SMART" id="SM00888">
    <property type="entry name" value="EF1_GNE"/>
    <property type="match status" value="1"/>
</dbReference>
<dbReference type="GO" id="GO:0005085">
    <property type="term" value="F:guanyl-nucleotide exchange factor activity"/>
    <property type="evidence" value="ECO:0007669"/>
    <property type="project" value="TreeGrafter"/>
</dbReference>
<dbReference type="GO" id="GO:0005853">
    <property type="term" value="C:eukaryotic translation elongation factor 1 complex"/>
    <property type="evidence" value="ECO:0007669"/>
    <property type="project" value="InterPro"/>
</dbReference>
<dbReference type="FunFam" id="3.30.70.60:FF:000001">
    <property type="entry name" value="Elongation factor 1-beta 1 like"/>
    <property type="match status" value="1"/>
</dbReference>
<dbReference type="Pfam" id="PF00736">
    <property type="entry name" value="EF1_GNE"/>
    <property type="match status" value="1"/>
</dbReference>
<dbReference type="Pfam" id="PF10587">
    <property type="entry name" value="EF-1_beta_acid"/>
    <property type="match status" value="1"/>
</dbReference>
<dbReference type="SUPFAM" id="SSF54984">
    <property type="entry name" value="eEF-1beta-like"/>
    <property type="match status" value="1"/>
</dbReference>
<proteinExistence type="inferred from homology"/>
<keyword evidence="8" id="KW-1185">Reference proteome</keyword>
<dbReference type="PROSITE" id="PS00824">
    <property type="entry name" value="EF1BD_1"/>
    <property type="match status" value="1"/>
</dbReference>
<dbReference type="InterPro" id="IPR014038">
    <property type="entry name" value="EF1B_bsu/dsu_GNE"/>
</dbReference>
<feature type="domain" description="Translation elongation factor EF1B beta/delta subunit guanine nucleotide exchange" evidence="5">
    <location>
        <begin position="126"/>
        <end position="212"/>
    </location>
</feature>
<feature type="compositionally biased region" description="Acidic residues" evidence="4">
    <location>
        <begin position="84"/>
        <end position="99"/>
    </location>
</feature>
<dbReference type="CDD" id="cd00292">
    <property type="entry name" value="EF1B"/>
    <property type="match status" value="1"/>
</dbReference>
<dbReference type="Proteomes" id="UP000276133">
    <property type="component" value="Unassembled WGS sequence"/>
</dbReference>
<dbReference type="EMBL" id="REGN01001891">
    <property type="protein sequence ID" value="RNA31838.1"/>
    <property type="molecule type" value="Genomic_DNA"/>
</dbReference>
<evidence type="ECO:0000259" key="5">
    <source>
        <dbReference type="SMART" id="SM00888"/>
    </source>
</evidence>
<feature type="domain" description="Elongation factor 1 beta central acidic region eukaryote" evidence="6">
    <location>
        <begin position="90"/>
        <end position="117"/>
    </location>
</feature>
<dbReference type="SUPFAM" id="SSF47616">
    <property type="entry name" value="GST C-terminal domain-like"/>
    <property type="match status" value="1"/>
</dbReference>
<organism evidence="7 8">
    <name type="scientific">Brachionus plicatilis</name>
    <name type="common">Marine rotifer</name>
    <name type="synonym">Brachionus muelleri</name>
    <dbReference type="NCBI Taxonomy" id="10195"/>
    <lineage>
        <taxon>Eukaryota</taxon>
        <taxon>Metazoa</taxon>
        <taxon>Spiralia</taxon>
        <taxon>Gnathifera</taxon>
        <taxon>Rotifera</taxon>
        <taxon>Eurotatoria</taxon>
        <taxon>Monogononta</taxon>
        <taxon>Pseudotrocha</taxon>
        <taxon>Ploima</taxon>
        <taxon>Brachionidae</taxon>
        <taxon>Brachionus</taxon>
    </lineage>
</organism>
<dbReference type="InterPro" id="IPR036219">
    <property type="entry name" value="eEF-1beta-like_sf"/>
</dbReference>
<evidence type="ECO:0000256" key="3">
    <source>
        <dbReference type="ARBA" id="ARBA00022917"/>
    </source>
</evidence>
<evidence type="ECO:0000259" key="6">
    <source>
        <dbReference type="SMART" id="SM01182"/>
    </source>
</evidence>
<protein>
    <submittedName>
        <fullName evidence="7">Elongation factor 1-beta</fullName>
    </submittedName>
</protein>
<dbReference type="STRING" id="10195.A0A3M7S8C4"/>
<accession>A0A3M7S8C4</accession>
<evidence type="ECO:0000313" key="8">
    <source>
        <dbReference type="Proteomes" id="UP000276133"/>
    </source>
</evidence>
<dbReference type="InterPro" id="IPR014717">
    <property type="entry name" value="Transl_elong_EF1B/ribsomal_bS6"/>
</dbReference>
<dbReference type="InterPro" id="IPR001326">
    <property type="entry name" value="Transl_elong_EF1B_B/D_CS"/>
</dbReference>
<evidence type="ECO:0000256" key="4">
    <source>
        <dbReference type="SAM" id="MobiDB-lite"/>
    </source>
</evidence>
<keyword evidence="3" id="KW-0648">Protein biosynthesis</keyword>
<sequence>MSQFGDLKSRAGQQALNNYLESRSYIEGFEPTQADNAVFEALGVAPPGDLFHALRFFNHINSFSEAERKKFPGQAAAPAKPAKDEDEVDLFGSDDEEEDAEAARIREERLKMYAAKKSKKPTVVAKSCIKLDIKPWDDETNMVEMEKCIRSIEMEGLVWGQFQLAPVAYGLKKLVASCVIEDDKVSTSDLEDKITSFEDYVQSVDIVSFNKL</sequence>
<comment type="similarity">
    <text evidence="1">Belongs to the EF-1-beta/EF-1-delta family.</text>
</comment>
<dbReference type="SMART" id="SM01182">
    <property type="entry name" value="EF-1_beta_acid"/>
    <property type="match status" value="1"/>
</dbReference>
<name>A0A3M7S8C4_BRAPC</name>
<dbReference type="GO" id="GO:0003746">
    <property type="term" value="F:translation elongation factor activity"/>
    <property type="evidence" value="ECO:0007669"/>
    <property type="project" value="UniProtKB-KW"/>
</dbReference>
<dbReference type="PANTHER" id="PTHR11595">
    <property type="entry name" value="EF-HAND AND COILED-COIL DOMAIN-CONTAINING FAMILY MEMBER"/>
    <property type="match status" value="1"/>
</dbReference>
<dbReference type="PANTHER" id="PTHR11595:SF21">
    <property type="entry name" value="ELONGATION FACTOR 1-BETA"/>
    <property type="match status" value="1"/>
</dbReference>
<gene>
    <name evidence="7" type="ORF">BpHYR1_020784</name>
</gene>
<dbReference type="InterPro" id="IPR049720">
    <property type="entry name" value="EF1B_bsu/dsu"/>
</dbReference>
<reference evidence="7 8" key="1">
    <citation type="journal article" date="2018" name="Sci. Rep.">
        <title>Genomic signatures of local adaptation to the degree of environmental predictability in rotifers.</title>
        <authorList>
            <person name="Franch-Gras L."/>
            <person name="Hahn C."/>
            <person name="Garcia-Roger E.M."/>
            <person name="Carmona M.J."/>
            <person name="Serra M."/>
            <person name="Gomez A."/>
        </authorList>
    </citation>
    <scope>NUCLEOTIDE SEQUENCE [LARGE SCALE GENOMIC DNA]</scope>
    <source>
        <strain evidence="7">HYR1</strain>
    </source>
</reference>
<evidence type="ECO:0000256" key="2">
    <source>
        <dbReference type="ARBA" id="ARBA00022768"/>
    </source>
</evidence>
<dbReference type="OrthoDB" id="331763at2759"/>
<keyword evidence="2 7" id="KW-0251">Elongation factor</keyword>
<comment type="caution">
    <text evidence="7">The sequence shown here is derived from an EMBL/GenBank/DDBJ whole genome shotgun (WGS) entry which is preliminary data.</text>
</comment>
<dbReference type="InterPro" id="IPR018940">
    <property type="entry name" value="EF-1_beta_acid_region_euk"/>
</dbReference>
<evidence type="ECO:0000256" key="1">
    <source>
        <dbReference type="ARBA" id="ARBA00007411"/>
    </source>
</evidence>
<evidence type="ECO:0000313" key="7">
    <source>
        <dbReference type="EMBL" id="RNA31838.1"/>
    </source>
</evidence>
<dbReference type="InterPro" id="IPR036282">
    <property type="entry name" value="Glutathione-S-Trfase_C_sf"/>
</dbReference>
<dbReference type="Gene3D" id="3.30.70.60">
    <property type="match status" value="1"/>
</dbReference>
<dbReference type="AlphaFoldDB" id="A0A3M7S8C4"/>
<feature type="region of interest" description="Disordered" evidence="4">
    <location>
        <begin position="68"/>
        <end position="99"/>
    </location>
</feature>
<dbReference type="GO" id="GO:0005829">
    <property type="term" value="C:cytosol"/>
    <property type="evidence" value="ECO:0007669"/>
    <property type="project" value="TreeGrafter"/>
</dbReference>